<feature type="transmembrane region" description="Helical" evidence="1">
    <location>
        <begin position="200"/>
        <end position="220"/>
    </location>
</feature>
<reference evidence="2 3" key="1">
    <citation type="submission" date="2019-07" db="EMBL/GenBank/DDBJ databases">
        <authorList>
            <person name="Zhao L.H."/>
        </authorList>
    </citation>
    <scope>NUCLEOTIDE SEQUENCE [LARGE SCALE GENOMIC DNA]</scope>
    <source>
        <strain evidence="2 3">Co35</strain>
    </source>
</reference>
<dbReference type="AlphaFoldDB" id="A0A554SPR8"/>
<sequence>MRRVPTVIWCGVAIVALLAGWGPVATTSANAERARGGLELYERWAAETVVVSGKLVEVGRSQEVLPDVWDTPVTYQADLRGEPVLVATSLQRKVAPGDVPERLELRVSPERVHAGEVAAVQGGRELASAEDLVQRQVQRVEDSRTTATLAAGVWWVAAAVAVVALLVVGRLRGAAGFAGERDMSVRQGRYDAVDRAARSAELPLVLGSWALLTCLAAWGFTVRPVVIAWAALTLCVVAGTTLRETRALRALIAAPPGIVRRRRRGRAIGLRALGIVPLILSGLLLVTVAVMASTIGPEVRRELALGVMLAVVGTALCAAGVAQSRVPQAPVIPPRANSGTPDAR</sequence>
<dbReference type="RefSeq" id="WP_143911282.1">
    <property type="nucleotide sequence ID" value="NZ_VLNT01000001.1"/>
</dbReference>
<keyword evidence="1" id="KW-1133">Transmembrane helix</keyword>
<feature type="transmembrane region" description="Helical" evidence="1">
    <location>
        <begin position="153"/>
        <end position="179"/>
    </location>
</feature>
<gene>
    <name evidence="2" type="ORF">FNM00_01695</name>
</gene>
<protein>
    <submittedName>
        <fullName evidence="2">Uncharacterized protein</fullName>
    </submittedName>
</protein>
<comment type="caution">
    <text evidence="2">The sequence shown here is derived from an EMBL/GenBank/DDBJ whole genome shotgun (WGS) entry which is preliminary data.</text>
</comment>
<feature type="transmembrane region" description="Helical" evidence="1">
    <location>
        <begin position="226"/>
        <end position="242"/>
    </location>
</feature>
<dbReference type="EMBL" id="VLNT01000001">
    <property type="protein sequence ID" value="TSD68334.1"/>
    <property type="molecule type" value="Genomic_DNA"/>
</dbReference>
<feature type="transmembrane region" description="Helical" evidence="1">
    <location>
        <begin position="268"/>
        <end position="291"/>
    </location>
</feature>
<dbReference type="OrthoDB" id="9819989at2"/>
<accession>A0A554SPR8</accession>
<organism evidence="2 3">
    <name type="scientific">Aeromicrobium piscarium</name>
    <dbReference type="NCBI Taxonomy" id="2590901"/>
    <lineage>
        <taxon>Bacteria</taxon>
        <taxon>Bacillati</taxon>
        <taxon>Actinomycetota</taxon>
        <taxon>Actinomycetes</taxon>
        <taxon>Propionibacteriales</taxon>
        <taxon>Nocardioidaceae</taxon>
        <taxon>Aeromicrobium</taxon>
    </lineage>
</organism>
<name>A0A554SPR8_9ACTN</name>
<feature type="transmembrane region" description="Helical" evidence="1">
    <location>
        <begin position="303"/>
        <end position="322"/>
    </location>
</feature>
<evidence type="ECO:0000313" key="2">
    <source>
        <dbReference type="EMBL" id="TSD68334.1"/>
    </source>
</evidence>
<dbReference type="Proteomes" id="UP000316988">
    <property type="component" value="Unassembled WGS sequence"/>
</dbReference>
<keyword evidence="1" id="KW-0812">Transmembrane</keyword>
<evidence type="ECO:0000256" key="1">
    <source>
        <dbReference type="SAM" id="Phobius"/>
    </source>
</evidence>
<keyword evidence="3" id="KW-1185">Reference proteome</keyword>
<proteinExistence type="predicted"/>
<keyword evidence="1" id="KW-0472">Membrane</keyword>
<evidence type="ECO:0000313" key="3">
    <source>
        <dbReference type="Proteomes" id="UP000316988"/>
    </source>
</evidence>